<accession>G1XU74</accession>
<reference evidence="1 2" key="1">
    <citation type="journal article" date="2011" name="PLoS Pathog.">
        <title>Genomic and proteomic analyses of the fungus Arthrobotrys oligospora provide insights into nematode-trap formation.</title>
        <authorList>
            <person name="Yang J."/>
            <person name="Wang L."/>
            <person name="Ji X."/>
            <person name="Feng Y."/>
            <person name="Li X."/>
            <person name="Zou C."/>
            <person name="Xu J."/>
            <person name="Ren Y."/>
            <person name="Mi Q."/>
            <person name="Wu J."/>
            <person name="Liu S."/>
            <person name="Liu Y."/>
            <person name="Huang X."/>
            <person name="Wang H."/>
            <person name="Niu X."/>
            <person name="Li J."/>
            <person name="Liang L."/>
            <person name="Luo Y."/>
            <person name="Ji K."/>
            <person name="Zhou W."/>
            <person name="Yu Z."/>
            <person name="Li G."/>
            <person name="Liu Y."/>
            <person name="Li L."/>
            <person name="Qiao M."/>
            <person name="Feng L."/>
            <person name="Zhang K.-Q."/>
        </authorList>
    </citation>
    <scope>NUCLEOTIDE SEQUENCE [LARGE SCALE GENOMIC DNA]</scope>
    <source>
        <strain evidence="2">ATCC 24927 / CBS 115.81 / DSM 1491</strain>
    </source>
</reference>
<organism evidence="1 2">
    <name type="scientific">Arthrobotrys oligospora (strain ATCC 24927 / CBS 115.81 / DSM 1491)</name>
    <name type="common">Nematode-trapping fungus</name>
    <name type="synonym">Didymozoophaga oligospora</name>
    <dbReference type="NCBI Taxonomy" id="756982"/>
    <lineage>
        <taxon>Eukaryota</taxon>
        <taxon>Fungi</taxon>
        <taxon>Dikarya</taxon>
        <taxon>Ascomycota</taxon>
        <taxon>Pezizomycotina</taxon>
        <taxon>Orbiliomycetes</taxon>
        <taxon>Orbiliales</taxon>
        <taxon>Orbiliaceae</taxon>
        <taxon>Orbilia</taxon>
        <taxon>Orbilia oligospora</taxon>
    </lineage>
</organism>
<gene>
    <name evidence="1" type="ORF">AOL_s00215g353</name>
</gene>
<dbReference type="InParanoid" id="G1XU74"/>
<dbReference type="OrthoDB" id="10333148at2759"/>
<comment type="caution">
    <text evidence="1">The sequence shown here is derived from an EMBL/GenBank/DDBJ whole genome shotgun (WGS) entry which is preliminary data.</text>
</comment>
<keyword evidence="2" id="KW-1185">Reference proteome</keyword>
<dbReference type="HOGENOM" id="CLU_1834697_0_0_1"/>
<dbReference type="EMBL" id="ADOT01000316">
    <property type="protein sequence ID" value="EGX43617.1"/>
    <property type="molecule type" value="Genomic_DNA"/>
</dbReference>
<sequence length="140" mass="15785">MASHDYDFSDFLRTSHLGFRLYKNNFTDSQGASQTYQVCGDRLLVLSACLRLLDEQGSVENGLFVGNVQAQVNKYVPRIGDFRTTIEELGALIRENSENGRPWEAIVGEDLSELEKLSAAMKKQSRSIHNILVLDRTMDV</sequence>
<dbReference type="RefSeq" id="XP_011127857.1">
    <property type="nucleotide sequence ID" value="XM_011129555.1"/>
</dbReference>
<proteinExistence type="predicted"/>
<dbReference type="GeneID" id="22898772"/>
<protein>
    <submittedName>
        <fullName evidence="1">Uncharacterized protein</fullName>
    </submittedName>
</protein>
<dbReference type="Proteomes" id="UP000008784">
    <property type="component" value="Unassembled WGS sequence"/>
</dbReference>
<name>G1XU74_ARTOA</name>
<evidence type="ECO:0000313" key="2">
    <source>
        <dbReference type="Proteomes" id="UP000008784"/>
    </source>
</evidence>
<evidence type="ECO:0000313" key="1">
    <source>
        <dbReference type="EMBL" id="EGX43617.1"/>
    </source>
</evidence>
<dbReference type="AlphaFoldDB" id="G1XU74"/>